<feature type="transmembrane region" description="Helical" evidence="1">
    <location>
        <begin position="233"/>
        <end position="253"/>
    </location>
</feature>
<reference evidence="2 3" key="1">
    <citation type="submission" date="2018-08" db="EMBL/GenBank/DDBJ databases">
        <authorList>
            <consortium name="Pathogen Informatics"/>
        </authorList>
    </citation>
    <scope>NUCLEOTIDE SEQUENCE [LARGE SCALE GENOMIC DNA]</scope>
    <source>
        <strain evidence="2 3">EuSCAPE_TR218</strain>
    </source>
</reference>
<keyword evidence="1" id="KW-1133">Transmembrane helix</keyword>
<protein>
    <submittedName>
        <fullName evidence="2">Uncharacterized protein</fullName>
    </submittedName>
</protein>
<dbReference type="EMBL" id="UKAS01000004">
    <property type="protein sequence ID" value="SXF93174.1"/>
    <property type="molecule type" value="Genomic_DNA"/>
</dbReference>
<dbReference type="Proteomes" id="UP000258928">
    <property type="component" value="Unassembled WGS sequence"/>
</dbReference>
<organism evidence="2 3">
    <name type="scientific">Klebsiella variicola</name>
    <dbReference type="NCBI Taxonomy" id="244366"/>
    <lineage>
        <taxon>Bacteria</taxon>
        <taxon>Pseudomonadati</taxon>
        <taxon>Pseudomonadota</taxon>
        <taxon>Gammaproteobacteria</taxon>
        <taxon>Enterobacterales</taxon>
        <taxon>Enterobacteriaceae</taxon>
        <taxon>Klebsiella/Raoultella group</taxon>
        <taxon>Klebsiella</taxon>
        <taxon>Klebsiella pneumoniae complex</taxon>
    </lineage>
</organism>
<sequence>MPPVLSRNKQNTPRQARLSVLPTRLILYSFATSVVYSSGGPCVASGFWSRMNTPSVVKSSPLWRPASRGIIVTLIAGLAILALGRGVNLPAREVYREMQTRQLEEDAQWVAQRLERRMNTPAPQREAAWPLAAMRAELHTLARQRHYQLLLVNGDGHLLAASHALPASALAQVQAQFPREMQPPLFGSHYQTIQPFAPHQRMLTRALNGEAGLTGWNLVVLAPDGGLPSLLMAYRWPVTIGLGMLFAGALLAVRQAARARRKR</sequence>
<comment type="caution">
    <text evidence="2">The sequence shown here is derived from an EMBL/GenBank/DDBJ whole genome shotgun (WGS) entry which is preliminary data.</text>
</comment>
<name>A0ABD7P386_KLEVA</name>
<gene>
    <name evidence="2" type="ORF">SAMEA3729809_01891</name>
</gene>
<keyword evidence="1" id="KW-0812">Transmembrane</keyword>
<feature type="transmembrane region" description="Helical" evidence="1">
    <location>
        <begin position="69"/>
        <end position="87"/>
    </location>
</feature>
<evidence type="ECO:0000313" key="2">
    <source>
        <dbReference type="EMBL" id="SXF93174.1"/>
    </source>
</evidence>
<feature type="transmembrane region" description="Helical" evidence="1">
    <location>
        <begin position="25"/>
        <end position="48"/>
    </location>
</feature>
<evidence type="ECO:0000256" key="1">
    <source>
        <dbReference type="SAM" id="Phobius"/>
    </source>
</evidence>
<proteinExistence type="predicted"/>
<dbReference type="AlphaFoldDB" id="A0ABD7P386"/>
<accession>A0ABD7P386</accession>
<evidence type="ECO:0000313" key="3">
    <source>
        <dbReference type="Proteomes" id="UP000258928"/>
    </source>
</evidence>
<keyword evidence="1" id="KW-0472">Membrane</keyword>